<keyword evidence="1" id="KW-0472">Membrane</keyword>
<feature type="transmembrane region" description="Helical" evidence="1">
    <location>
        <begin position="27"/>
        <end position="54"/>
    </location>
</feature>
<feature type="transmembrane region" description="Helical" evidence="1">
    <location>
        <begin position="133"/>
        <end position="152"/>
    </location>
</feature>
<keyword evidence="1" id="KW-0812">Transmembrane</keyword>
<keyword evidence="1" id="KW-1133">Transmembrane helix</keyword>
<feature type="transmembrane region" description="Helical" evidence="1">
    <location>
        <begin position="74"/>
        <end position="95"/>
    </location>
</feature>
<protein>
    <submittedName>
        <fullName evidence="2">Uncharacterized protein</fullName>
    </submittedName>
</protein>
<dbReference type="Proteomes" id="UP000546252">
    <property type="component" value="Unassembled WGS sequence"/>
</dbReference>
<proteinExistence type="predicted"/>
<organism evidence="2 3">
    <name type="scientific">Nesterenkonia jeotgali</name>
    <dbReference type="NCBI Taxonomy" id="317018"/>
    <lineage>
        <taxon>Bacteria</taxon>
        <taxon>Bacillati</taxon>
        <taxon>Actinomycetota</taxon>
        <taxon>Actinomycetes</taxon>
        <taxon>Micrococcales</taxon>
        <taxon>Micrococcaceae</taxon>
        <taxon>Nesterenkonia</taxon>
    </lineage>
</organism>
<accession>A0A839FX40</accession>
<comment type="caution">
    <text evidence="2">The sequence shown here is derived from an EMBL/GenBank/DDBJ whole genome shotgun (WGS) entry which is preliminary data.</text>
</comment>
<gene>
    <name evidence="2" type="ORF">HNR24_002326</name>
</gene>
<dbReference type="AlphaFoldDB" id="A0A839FX40"/>
<feature type="transmembrane region" description="Helical" evidence="1">
    <location>
        <begin position="107"/>
        <end position="127"/>
    </location>
</feature>
<sequence>MPEKMSPRRSPVGGKNMTHRMLNRTSLVRVIAAVALSAETLAIVGLYAASMLLAGGIGPEDPGTETVSTFGVRVFTTAIFLPLAVVSALTAVAVVREPARRWKRVATLVALVLITLGNMVLAVFAITAGHLGWALSLGAATVVLSTALWQLFNSHRNHSNSRSEGEVAARS</sequence>
<evidence type="ECO:0000313" key="3">
    <source>
        <dbReference type="Proteomes" id="UP000546252"/>
    </source>
</evidence>
<reference evidence="2 3" key="1">
    <citation type="submission" date="2020-08" db="EMBL/GenBank/DDBJ databases">
        <title>Sequencing the genomes of 1000 actinobacteria strains.</title>
        <authorList>
            <person name="Klenk H.-P."/>
        </authorList>
    </citation>
    <scope>NUCLEOTIDE SEQUENCE [LARGE SCALE GENOMIC DNA]</scope>
    <source>
        <strain evidence="2 3">DSM 19081</strain>
    </source>
</reference>
<dbReference type="EMBL" id="JACJIH010000001">
    <property type="protein sequence ID" value="MBA8922393.1"/>
    <property type="molecule type" value="Genomic_DNA"/>
</dbReference>
<dbReference type="RefSeq" id="WP_182495867.1">
    <property type="nucleotide sequence ID" value="NZ_BAAAKT010000004.1"/>
</dbReference>
<evidence type="ECO:0000256" key="1">
    <source>
        <dbReference type="SAM" id="Phobius"/>
    </source>
</evidence>
<evidence type="ECO:0000313" key="2">
    <source>
        <dbReference type="EMBL" id="MBA8922393.1"/>
    </source>
</evidence>
<name>A0A839FX40_9MICC</name>